<dbReference type="InterPro" id="IPR056106">
    <property type="entry name" value="DUF7689"/>
</dbReference>
<name>A0ABR9XM91_9SPHI</name>
<gene>
    <name evidence="2" type="ORF">IRJ18_17725</name>
</gene>
<dbReference type="Proteomes" id="UP000632774">
    <property type="component" value="Unassembled WGS sequence"/>
</dbReference>
<dbReference type="Pfam" id="PF24738">
    <property type="entry name" value="DUF7689"/>
    <property type="match status" value="1"/>
</dbReference>
<evidence type="ECO:0000259" key="1">
    <source>
        <dbReference type="Pfam" id="PF24738"/>
    </source>
</evidence>
<sequence length="159" mass="18082">MLDSPENRALVIDSFPDLLHDPSFTITSPCDPNYNCIAWTGFTTDTWWEADPRIPFVLDGVKVDWPFGARNDKSIFALIDLFLRQGYEICENGSFENGVRKIALYADEDGNYTHASRMKRNGIWTSKLGPAFDILHIDATIIQGEKYGTVHTYMVKSNR</sequence>
<proteinExistence type="predicted"/>
<keyword evidence="3" id="KW-1185">Reference proteome</keyword>
<evidence type="ECO:0000313" key="2">
    <source>
        <dbReference type="EMBL" id="MBE9668214.1"/>
    </source>
</evidence>
<protein>
    <recommendedName>
        <fullName evidence="1">DUF7689 domain-containing protein</fullName>
    </recommendedName>
</protein>
<feature type="domain" description="DUF7689" evidence="1">
    <location>
        <begin position="26"/>
        <end position="154"/>
    </location>
</feature>
<comment type="caution">
    <text evidence="2">The sequence shown here is derived from an EMBL/GenBank/DDBJ whole genome shotgun (WGS) entry which is preliminary data.</text>
</comment>
<reference evidence="2 3" key="1">
    <citation type="submission" date="2020-10" db="EMBL/GenBank/DDBJ databases">
        <title>Mucilaginibacter mali sp. nov., isolated from rhizosphere soil of apple orchard.</title>
        <authorList>
            <person name="Lee J.-S."/>
            <person name="Kim H.S."/>
            <person name="Kim J.-S."/>
        </authorList>
    </citation>
    <scope>NUCLEOTIDE SEQUENCE [LARGE SCALE GENOMIC DNA]</scope>
    <source>
        <strain evidence="2 3">KCTC 23157</strain>
    </source>
</reference>
<evidence type="ECO:0000313" key="3">
    <source>
        <dbReference type="Proteomes" id="UP000632774"/>
    </source>
</evidence>
<dbReference type="RefSeq" id="WP_194107630.1">
    <property type="nucleotide sequence ID" value="NZ_JADFFM010000002.1"/>
</dbReference>
<accession>A0ABR9XM91</accession>
<dbReference type="EMBL" id="JADFFM010000002">
    <property type="protein sequence ID" value="MBE9668214.1"/>
    <property type="molecule type" value="Genomic_DNA"/>
</dbReference>
<organism evidence="2 3">
    <name type="scientific">Mucilaginibacter boryungensis</name>
    <dbReference type="NCBI Taxonomy" id="768480"/>
    <lineage>
        <taxon>Bacteria</taxon>
        <taxon>Pseudomonadati</taxon>
        <taxon>Bacteroidota</taxon>
        <taxon>Sphingobacteriia</taxon>
        <taxon>Sphingobacteriales</taxon>
        <taxon>Sphingobacteriaceae</taxon>
        <taxon>Mucilaginibacter</taxon>
    </lineage>
</organism>